<dbReference type="EMBL" id="WWBZ02000062">
    <property type="protein sequence ID" value="KAF4303450.1"/>
    <property type="molecule type" value="Genomic_DNA"/>
</dbReference>
<protein>
    <recommendedName>
        <fullName evidence="3">BTB domain-containing protein</fullName>
    </recommendedName>
</protein>
<dbReference type="Proteomes" id="UP000572817">
    <property type="component" value="Unassembled WGS sequence"/>
</dbReference>
<name>A0A8H4ILU1_9PEZI</name>
<dbReference type="Gene3D" id="3.30.710.10">
    <property type="entry name" value="Potassium Channel Kv1.1, Chain A"/>
    <property type="match status" value="1"/>
</dbReference>
<evidence type="ECO:0008006" key="3">
    <source>
        <dbReference type="Google" id="ProtNLM"/>
    </source>
</evidence>
<keyword evidence="2" id="KW-1185">Reference proteome</keyword>
<proteinExistence type="predicted"/>
<dbReference type="InterPro" id="IPR011333">
    <property type="entry name" value="SKP1/BTB/POZ_sf"/>
</dbReference>
<sequence>MAPGTVSMETTTPIIISNDDIANEEPDIQVHRSDGTIYAAHAPVVCKHCVVFENAFKLEHGFKANATSRGPCRASSSSTKDGPTTVYFVLHYLYHRDLPRINKQEKLRSPLLFYADLYSMAMYYRLLRLRRRGPVAIRGVVRWRRRLEDRVPGRNC</sequence>
<evidence type="ECO:0000313" key="2">
    <source>
        <dbReference type="Proteomes" id="UP000572817"/>
    </source>
</evidence>
<organism evidence="1 2">
    <name type="scientific">Botryosphaeria dothidea</name>
    <dbReference type="NCBI Taxonomy" id="55169"/>
    <lineage>
        <taxon>Eukaryota</taxon>
        <taxon>Fungi</taxon>
        <taxon>Dikarya</taxon>
        <taxon>Ascomycota</taxon>
        <taxon>Pezizomycotina</taxon>
        <taxon>Dothideomycetes</taxon>
        <taxon>Dothideomycetes incertae sedis</taxon>
        <taxon>Botryosphaeriales</taxon>
        <taxon>Botryosphaeriaceae</taxon>
        <taxon>Botryosphaeria</taxon>
    </lineage>
</organism>
<comment type="caution">
    <text evidence="1">The sequence shown here is derived from an EMBL/GenBank/DDBJ whole genome shotgun (WGS) entry which is preliminary data.</text>
</comment>
<accession>A0A8H4ILU1</accession>
<gene>
    <name evidence="1" type="ORF">GTA08_BOTSDO08675</name>
</gene>
<dbReference type="AlphaFoldDB" id="A0A8H4ILU1"/>
<evidence type="ECO:0000313" key="1">
    <source>
        <dbReference type="EMBL" id="KAF4303450.1"/>
    </source>
</evidence>
<reference evidence="1" key="1">
    <citation type="submission" date="2020-04" db="EMBL/GenBank/DDBJ databases">
        <title>Genome Assembly and Annotation of Botryosphaeria dothidea sdau 11-99, a Latent Pathogen of Apple Fruit Ring Rot in China.</title>
        <authorList>
            <person name="Yu C."/>
            <person name="Diao Y."/>
            <person name="Lu Q."/>
            <person name="Zhao J."/>
            <person name="Cui S."/>
            <person name="Peng C."/>
            <person name="He B."/>
            <person name="Liu H."/>
        </authorList>
    </citation>
    <scope>NUCLEOTIDE SEQUENCE [LARGE SCALE GENOMIC DNA]</scope>
    <source>
        <strain evidence="1">Sdau11-99</strain>
    </source>
</reference>